<comment type="caution">
    <text evidence="4">The sequence shown here is derived from an EMBL/GenBank/DDBJ whole genome shotgun (WGS) entry which is preliminary data.</text>
</comment>
<feature type="signal peptide" evidence="2">
    <location>
        <begin position="1"/>
        <end position="16"/>
    </location>
</feature>
<gene>
    <name evidence="4" type="ORF">LTR24_010351</name>
</gene>
<dbReference type="InterPro" id="IPR051731">
    <property type="entry name" value="DENND11/AVL9_GEFs"/>
</dbReference>
<evidence type="ECO:0000256" key="1">
    <source>
        <dbReference type="SAM" id="MobiDB-lite"/>
    </source>
</evidence>
<organism evidence="4 5">
    <name type="scientific">Lithohypha guttulata</name>
    <dbReference type="NCBI Taxonomy" id="1690604"/>
    <lineage>
        <taxon>Eukaryota</taxon>
        <taxon>Fungi</taxon>
        <taxon>Dikarya</taxon>
        <taxon>Ascomycota</taxon>
        <taxon>Pezizomycotina</taxon>
        <taxon>Eurotiomycetes</taxon>
        <taxon>Chaetothyriomycetidae</taxon>
        <taxon>Chaetothyriales</taxon>
        <taxon>Trichomeriaceae</taxon>
        <taxon>Lithohypha</taxon>
    </lineage>
</organism>
<proteinExistence type="predicted"/>
<sequence length="491" mass="54457">MTQFALVSLIPHLLESLQDCASPELDTYAKRVSRATNLRTSERSSLLAYIGLPLQVFGKGSFFSPYTPLQQLDRLSDPNLKSYVAGSTNTLFLSQQDLANDADSKQRYCDVLVNLDETSPASKLTILDSSLRSALNLSAADRRWIDHLVQTVIDTWNPSDPSRPTTHGYQGSEDAIRLSFEEYVLSLLSSVAYKNSFDNNPNPYFSSTAGGVSDERYPNPLETANDFNHDFLAQWKTTPNYKLWHGLTSDANIFDIVEPRHPTAGGLNIEDVQRRLGNAMQELHIDKRVRQGRDTAGKALEAGRERVGAGVARFWKEVESFRERREQSRVIGEKEKENDKPTEGREEALRHPDVFDARRRSAENPTTAATSITATTADANMTAGGWTSAFRTRAAQVQRPNVDTAQMQAAARENAAKAGAYLSSWGSWASKKTLEWQEARARESVQPPPISTKEDESQQALKQGVQSQVNADAVAAARSAVVRPQQPAEQK</sequence>
<feature type="compositionally biased region" description="Basic and acidic residues" evidence="1">
    <location>
        <begin position="325"/>
        <end position="362"/>
    </location>
</feature>
<keyword evidence="2" id="KW-0732">Signal</keyword>
<feature type="compositionally biased region" description="Low complexity" evidence="1">
    <location>
        <begin position="366"/>
        <end position="375"/>
    </location>
</feature>
<dbReference type="EMBL" id="JAVRRG010000313">
    <property type="protein sequence ID" value="KAK5073321.1"/>
    <property type="molecule type" value="Genomic_DNA"/>
</dbReference>
<dbReference type="InterPro" id="IPR018307">
    <property type="entry name" value="ABL9/DENND6_dom"/>
</dbReference>
<feature type="chain" id="PRO_5046183826" description="AVL9/DENND6 domain-containing protein" evidence="2">
    <location>
        <begin position="17"/>
        <end position="491"/>
    </location>
</feature>
<feature type="domain" description="AVL9/DENND6" evidence="3">
    <location>
        <begin position="2"/>
        <end position="191"/>
    </location>
</feature>
<dbReference type="Proteomes" id="UP001345013">
    <property type="component" value="Unassembled WGS sequence"/>
</dbReference>
<dbReference type="PANTHER" id="PTHR31017">
    <property type="entry name" value="LATE SECRETORY PATHWAY PROTEIN AVL9-RELATED"/>
    <property type="match status" value="1"/>
</dbReference>
<name>A0ABR0JUL1_9EURO</name>
<dbReference type="PANTHER" id="PTHR31017:SF1">
    <property type="entry name" value="LATE SECRETORY PATHWAY PROTEIN AVL9 HOMOLOG"/>
    <property type="match status" value="1"/>
</dbReference>
<feature type="region of interest" description="Disordered" evidence="1">
    <location>
        <begin position="436"/>
        <end position="466"/>
    </location>
</feature>
<keyword evidence="5" id="KW-1185">Reference proteome</keyword>
<protein>
    <recommendedName>
        <fullName evidence="3">AVL9/DENND6 domain-containing protein</fullName>
    </recommendedName>
</protein>
<evidence type="ECO:0000313" key="5">
    <source>
        <dbReference type="Proteomes" id="UP001345013"/>
    </source>
</evidence>
<evidence type="ECO:0000259" key="3">
    <source>
        <dbReference type="Pfam" id="PF09794"/>
    </source>
</evidence>
<evidence type="ECO:0000256" key="2">
    <source>
        <dbReference type="SAM" id="SignalP"/>
    </source>
</evidence>
<evidence type="ECO:0000313" key="4">
    <source>
        <dbReference type="EMBL" id="KAK5073321.1"/>
    </source>
</evidence>
<reference evidence="4 5" key="1">
    <citation type="submission" date="2023-08" db="EMBL/GenBank/DDBJ databases">
        <title>Black Yeasts Isolated from many extreme environments.</title>
        <authorList>
            <person name="Coleine C."/>
            <person name="Stajich J.E."/>
            <person name="Selbmann L."/>
        </authorList>
    </citation>
    <scope>NUCLEOTIDE SEQUENCE [LARGE SCALE GENOMIC DNA]</scope>
    <source>
        <strain evidence="4 5">CCFEE 5885</strain>
    </source>
</reference>
<accession>A0ABR0JUL1</accession>
<feature type="region of interest" description="Disordered" evidence="1">
    <location>
        <begin position="325"/>
        <end position="375"/>
    </location>
</feature>
<dbReference type="Pfam" id="PF09794">
    <property type="entry name" value="Avl9"/>
    <property type="match status" value="1"/>
</dbReference>